<evidence type="ECO:0000256" key="1">
    <source>
        <dbReference type="ARBA" id="ARBA00022723"/>
    </source>
</evidence>
<feature type="domain" description="C3H1-type" evidence="7">
    <location>
        <begin position="166"/>
        <end position="194"/>
    </location>
</feature>
<dbReference type="InterPro" id="IPR050974">
    <property type="entry name" value="Plant_ZF_CCCH"/>
</dbReference>
<keyword evidence="3 5" id="KW-0862">Zinc</keyword>
<dbReference type="SUPFAM" id="SSF90229">
    <property type="entry name" value="CCCH zinc finger"/>
    <property type="match status" value="4"/>
</dbReference>
<dbReference type="InterPro" id="IPR000571">
    <property type="entry name" value="Znf_CCCH"/>
</dbReference>
<dbReference type="PANTHER" id="PTHR12506">
    <property type="entry name" value="PROTEIN PHOSPHATASE RELATED"/>
    <property type="match status" value="1"/>
</dbReference>
<feature type="compositionally biased region" description="Polar residues" evidence="6">
    <location>
        <begin position="8"/>
        <end position="18"/>
    </location>
</feature>
<dbReference type="Pfam" id="PF00642">
    <property type="entry name" value="zf-CCCH"/>
    <property type="match status" value="4"/>
</dbReference>
<dbReference type="EMBL" id="JBFOLJ010000007">
    <property type="protein sequence ID" value="KAL2523265.1"/>
    <property type="molecule type" value="Genomic_DNA"/>
</dbReference>
<dbReference type="AlphaFoldDB" id="A0ABD1UFC2"/>
<dbReference type="GO" id="GO:0008270">
    <property type="term" value="F:zinc ion binding"/>
    <property type="evidence" value="ECO:0007669"/>
    <property type="project" value="UniProtKB-KW"/>
</dbReference>
<dbReference type="Gene3D" id="4.10.1000.10">
    <property type="entry name" value="Zinc finger, CCCH-type"/>
    <property type="match status" value="2"/>
</dbReference>
<evidence type="ECO:0000256" key="5">
    <source>
        <dbReference type="PROSITE-ProRule" id="PRU00723"/>
    </source>
</evidence>
<feature type="domain" description="C3H1-type" evidence="7">
    <location>
        <begin position="118"/>
        <end position="147"/>
    </location>
</feature>
<evidence type="ECO:0000256" key="6">
    <source>
        <dbReference type="SAM" id="MobiDB-lite"/>
    </source>
</evidence>
<comment type="caution">
    <text evidence="8">The sequence shown here is derived from an EMBL/GenBank/DDBJ whole genome shotgun (WGS) entry which is preliminary data.</text>
</comment>
<feature type="zinc finger region" description="C3H1-type" evidence="5">
    <location>
        <begin position="118"/>
        <end position="147"/>
    </location>
</feature>
<feature type="zinc finger region" description="C3H1-type" evidence="5">
    <location>
        <begin position="166"/>
        <end position="194"/>
    </location>
</feature>
<keyword evidence="4" id="KW-0238">DNA-binding</keyword>
<evidence type="ECO:0000313" key="8">
    <source>
        <dbReference type="EMBL" id="KAL2523265.1"/>
    </source>
</evidence>
<protein>
    <submittedName>
        <fullName evidence="8">Zinc finger CCCH domain-containing protein 67</fullName>
    </submittedName>
</protein>
<dbReference type="GO" id="GO:0003677">
    <property type="term" value="F:DNA binding"/>
    <property type="evidence" value="ECO:0007669"/>
    <property type="project" value="UniProtKB-KW"/>
</dbReference>
<evidence type="ECO:0000313" key="9">
    <source>
        <dbReference type="Proteomes" id="UP001604277"/>
    </source>
</evidence>
<dbReference type="SMART" id="SM00356">
    <property type="entry name" value="ZnF_C3H1"/>
    <property type="match status" value="5"/>
</dbReference>
<organism evidence="8 9">
    <name type="scientific">Forsythia ovata</name>
    <dbReference type="NCBI Taxonomy" id="205694"/>
    <lineage>
        <taxon>Eukaryota</taxon>
        <taxon>Viridiplantae</taxon>
        <taxon>Streptophyta</taxon>
        <taxon>Embryophyta</taxon>
        <taxon>Tracheophyta</taxon>
        <taxon>Spermatophyta</taxon>
        <taxon>Magnoliopsida</taxon>
        <taxon>eudicotyledons</taxon>
        <taxon>Gunneridae</taxon>
        <taxon>Pentapetalae</taxon>
        <taxon>asterids</taxon>
        <taxon>lamiids</taxon>
        <taxon>Lamiales</taxon>
        <taxon>Oleaceae</taxon>
        <taxon>Forsythieae</taxon>
        <taxon>Forsythia</taxon>
    </lineage>
</organism>
<dbReference type="Proteomes" id="UP001604277">
    <property type="component" value="Unassembled WGS sequence"/>
</dbReference>
<evidence type="ECO:0000256" key="4">
    <source>
        <dbReference type="ARBA" id="ARBA00023125"/>
    </source>
</evidence>
<dbReference type="PANTHER" id="PTHR12506:SF75">
    <property type="entry name" value="ZINC FINGER CCCH DOMAIN-CONTAINING PROTEIN 67-LIKE"/>
    <property type="match status" value="1"/>
</dbReference>
<gene>
    <name evidence="8" type="ORF">Fot_27188</name>
</gene>
<evidence type="ECO:0000256" key="2">
    <source>
        <dbReference type="ARBA" id="ARBA00022771"/>
    </source>
</evidence>
<feature type="domain" description="C3H1-type" evidence="7">
    <location>
        <begin position="362"/>
        <end position="390"/>
    </location>
</feature>
<feature type="domain" description="C3H1-type" evidence="7">
    <location>
        <begin position="316"/>
        <end position="344"/>
    </location>
</feature>
<evidence type="ECO:0000256" key="3">
    <source>
        <dbReference type="ARBA" id="ARBA00022833"/>
    </source>
</evidence>
<feature type="zinc finger region" description="C3H1-type" evidence="5">
    <location>
        <begin position="316"/>
        <end position="344"/>
    </location>
</feature>
<reference evidence="9" key="1">
    <citation type="submission" date="2024-07" db="EMBL/GenBank/DDBJ databases">
        <title>Two chromosome-level genome assemblies of Korean endemic species Abeliophyllum distichum and Forsythia ovata (Oleaceae).</title>
        <authorList>
            <person name="Jang H."/>
        </authorList>
    </citation>
    <scope>NUCLEOTIDE SEQUENCE [LARGE SCALE GENOMIC DNA]</scope>
</reference>
<dbReference type="InterPro" id="IPR036855">
    <property type="entry name" value="Znf_CCCH_sf"/>
</dbReference>
<evidence type="ECO:0000259" key="7">
    <source>
        <dbReference type="PROSITE" id="PS50103"/>
    </source>
</evidence>
<accession>A0ABD1UFC2</accession>
<keyword evidence="9" id="KW-1185">Reference proteome</keyword>
<dbReference type="GO" id="GO:0003729">
    <property type="term" value="F:mRNA binding"/>
    <property type="evidence" value="ECO:0007669"/>
    <property type="project" value="UniProtKB-ARBA"/>
</dbReference>
<feature type="zinc finger region" description="C3H1-type" evidence="5">
    <location>
        <begin position="362"/>
        <end position="390"/>
    </location>
</feature>
<keyword evidence="1 5" id="KW-0479">Metal-binding</keyword>
<dbReference type="Pfam" id="PF14608">
    <property type="entry name" value="zf-CCCH_2"/>
    <property type="match status" value="1"/>
</dbReference>
<keyword evidence="2 5" id="KW-0863">Zinc-finger</keyword>
<feature type="domain" description="C3H1-type" evidence="7">
    <location>
        <begin position="74"/>
        <end position="102"/>
    </location>
</feature>
<sequence length="416" mass="47014">MGTFGEDGNTTSFPNTISEPKEPEQAFSYPDLHTEYTLIEKLENVVLKSDENYTVDVGQNDSRSLDDRGLLPFRPYAGDCPHYIRTGSCKFGLDCRYNHPDKMAQVAKDLDKDVISEDYSPIECKYYRTAEGCKYGKSCRYRHHGEESQNIDPELNFLANFIGTLIRERKECHFYMRNGTCGYGSRCVFNHPDPTPMAGMGSPNSSPDDKFGRQLSHPLGKQNGVSLPIHFSGASQPDQASRFLHTLPDNTIAYPNSHSSYVTLPAPPQQMQKQSEWNGYQAPNSHQSGHYSATPSAYGSLRNTYISMQDEEFPERPGQPECDYFVKTGNCKFRSACRYHHPKDRKPKPDECVLSEKGLPLRPGRSICRHYERHGLCKFGTACLFDHPVKPWLSQHIPIGMLQRTAVDCDTGSWGD</sequence>
<feature type="zinc finger region" description="C3H1-type" evidence="5">
    <location>
        <begin position="74"/>
        <end position="102"/>
    </location>
</feature>
<dbReference type="PROSITE" id="PS50103">
    <property type="entry name" value="ZF_C3H1"/>
    <property type="match status" value="5"/>
</dbReference>
<proteinExistence type="predicted"/>
<name>A0ABD1UFC2_9LAMI</name>
<feature type="region of interest" description="Disordered" evidence="6">
    <location>
        <begin position="1"/>
        <end position="24"/>
    </location>
</feature>